<accession>A0A0B7IZA9</accession>
<dbReference type="PANTHER" id="PTHR34475">
    <property type="match status" value="1"/>
</dbReference>
<dbReference type="EMBL" id="LN794158">
    <property type="protein sequence ID" value="CEN55846.1"/>
    <property type="molecule type" value="Genomic_DNA"/>
</dbReference>
<dbReference type="GO" id="GO:0003677">
    <property type="term" value="F:DNA binding"/>
    <property type="evidence" value="ECO:0007669"/>
    <property type="project" value="InterPro"/>
</dbReference>
<sequence>MMDQPFTTELLNQSVIGAALREARESQSLSIDDVRARLHLSDRQIIALETDDFNQFGSAMLVRGFIKSYAQFLSLNPEPLLDAYREQYPQDEIQSIEYKSPYINRPQSSGLGKFLTLMLGLFTISASLAWVGYKVWVYQQTTNLAIASEPTSAMNKDALTQALPDDGLTVDRHEISASAGAIVTDIELPKSNEPKLTQGAQLNPVMPEIKKTTDKGLDLSRSLETTNSEAANISPVKPPVESGKVRVRLVLTGSSWIGVQDKTGRTVFSKLAKAGTEEFVEGIPPLKFHIGNASATQVIFNGETIDLTATTFNNMARITLGDQ</sequence>
<dbReference type="AlphaFoldDB" id="A0A0B7IZA9"/>
<dbReference type="PANTHER" id="PTHR34475:SF1">
    <property type="entry name" value="CYTOSKELETON PROTEIN RODZ"/>
    <property type="match status" value="1"/>
</dbReference>
<dbReference type="InterPro" id="IPR050400">
    <property type="entry name" value="Bact_Cytoskel_RodZ"/>
</dbReference>
<protein>
    <recommendedName>
        <fullName evidence="1">Cytoskeleton protein RodZ-like C-terminal domain-containing protein</fullName>
    </recommendedName>
</protein>
<keyword evidence="3" id="KW-1185">Reference proteome</keyword>
<dbReference type="HOGENOM" id="CLU_047530_3_0_4"/>
<evidence type="ECO:0000313" key="3">
    <source>
        <dbReference type="Proteomes" id="UP000056322"/>
    </source>
</evidence>
<evidence type="ECO:0000259" key="1">
    <source>
        <dbReference type="Pfam" id="PF13464"/>
    </source>
</evidence>
<dbReference type="Gene3D" id="1.10.260.40">
    <property type="entry name" value="lambda repressor-like DNA-binding domains"/>
    <property type="match status" value="1"/>
</dbReference>
<dbReference type="Pfam" id="PF13413">
    <property type="entry name" value="HTH_25"/>
    <property type="match status" value="1"/>
</dbReference>
<dbReference type="Pfam" id="PF13464">
    <property type="entry name" value="RodZ_C"/>
    <property type="match status" value="1"/>
</dbReference>
<dbReference type="OrthoDB" id="8561330at2"/>
<organism evidence="2 3">
    <name type="scientific">Candidatus Methylopumilus turicensis</name>
    <dbReference type="NCBI Taxonomy" id="1581680"/>
    <lineage>
        <taxon>Bacteria</taxon>
        <taxon>Pseudomonadati</taxon>
        <taxon>Pseudomonadota</taxon>
        <taxon>Betaproteobacteria</taxon>
        <taxon>Nitrosomonadales</taxon>
        <taxon>Methylophilaceae</taxon>
        <taxon>Candidatus Methylopumilus</taxon>
    </lineage>
</organism>
<dbReference type="KEGG" id="mbac:BN1209_0803"/>
<dbReference type="InterPro" id="IPR025194">
    <property type="entry name" value="RodZ-like_C"/>
</dbReference>
<evidence type="ECO:0000313" key="2">
    <source>
        <dbReference type="EMBL" id="CEN55846.1"/>
    </source>
</evidence>
<proteinExistence type="predicted"/>
<gene>
    <name evidence="2" type="ORF">BN1209_0803</name>
</gene>
<feature type="domain" description="Cytoskeleton protein RodZ-like C-terminal" evidence="1">
    <location>
        <begin position="248"/>
        <end position="319"/>
    </location>
</feature>
<name>A0A0B7IZA9_9PROT</name>
<dbReference type="Proteomes" id="UP000056322">
    <property type="component" value="Chromosome 1"/>
</dbReference>
<reference evidence="3" key="1">
    <citation type="submission" date="2014-12" db="EMBL/GenBank/DDBJ databases">
        <authorList>
            <person name="Salcher M.M."/>
        </authorList>
    </citation>
    <scope>NUCLEOTIDE SEQUENCE [LARGE SCALE GENOMIC DNA]</scope>
    <source>
        <strain evidence="3">MMS-10A-171</strain>
    </source>
</reference>
<dbReference type="STRING" id="1581680.BN1209_0803"/>
<dbReference type="RefSeq" id="WP_082048387.1">
    <property type="nucleotide sequence ID" value="NZ_LN794158.1"/>
</dbReference>
<dbReference type="InterPro" id="IPR010982">
    <property type="entry name" value="Lambda_DNA-bd_dom_sf"/>
</dbReference>